<dbReference type="InterPro" id="IPR021153">
    <property type="entry name" value="HrcA_C"/>
</dbReference>
<protein>
    <recommendedName>
        <fullName evidence="5">Heat-inducible transcription repressor HrcA</fullName>
    </recommendedName>
</protein>
<dbReference type="PANTHER" id="PTHR34824">
    <property type="entry name" value="HEAT-INDUCIBLE TRANSCRIPTION REPRESSOR HRCA"/>
    <property type="match status" value="1"/>
</dbReference>
<keyword evidence="3 5" id="KW-0346">Stress response</keyword>
<keyword evidence="4 5" id="KW-0804">Transcription</keyword>
<dbReference type="InterPro" id="IPR036390">
    <property type="entry name" value="WH_DNA-bd_sf"/>
</dbReference>
<dbReference type="PIRSF" id="PIRSF005485">
    <property type="entry name" value="HrcA"/>
    <property type="match status" value="1"/>
</dbReference>
<comment type="caution">
    <text evidence="7">The sequence shown here is derived from an EMBL/GenBank/DDBJ whole genome shotgun (WGS) entry which is preliminary data.</text>
</comment>
<reference evidence="7 8" key="2">
    <citation type="submission" date="2019-02" db="EMBL/GenBank/DDBJ databases">
        <title>'Lichenibacterium ramalinii' gen. nov. sp. nov., 'Lichenibacterium minor' gen. nov. sp. nov.</title>
        <authorList>
            <person name="Pankratov T."/>
        </authorList>
    </citation>
    <scope>NUCLEOTIDE SEQUENCE [LARGE SCALE GENOMIC DNA]</scope>
    <source>
        <strain evidence="7 8">RmlP001</strain>
    </source>
</reference>
<dbReference type="SUPFAM" id="SSF46785">
    <property type="entry name" value="Winged helix' DNA-binding domain"/>
    <property type="match status" value="1"/>
</dbReference>
<evidence type="ECO:0000256" key="2">
    <source>
        <dbReference type="ARBA" id="ARBA00023015"/>
    </source>
</evidence>
<keyword evidence="8" id="KW-1185">Reference proteome</keyword>
<dbReference type="OrthoDB" id="9783139at2"/>
<dbReference type="Gene3D" id="1.10.10.10">
    <property type="entry name" value="Winged helix-like DNA-binding domain superfamily/Winged helix DNA-binding domain"/>
    <property type="match status" value="1"/>
</dbReference>
<evidence type="ECO:0000256" key="1">
    <source>
        <dbReference type="ARBA" id="ARBA00022491"/>
    </source>
</evidence>
<gene>
    <name evidence="5 7" type="primary">hrcA</name>
    <name evidence="7" type="ORF">D3272_01980</name>
</gene>
<dbReference type="InterPro" id="IPR029016">
    <property type="entry name" value="GAF-like_dom_sf"/>
</dbReference>
<dbReference type="NCBIfam" id="TIGR00331">
    <property type="entry name" value="hrcA"/>
    <property type="match status" value="1"/>
</dbReference>
<accession>A0A4Q2RKN3</accession>
<dbReference type="PANTHER" id="PTHR34824:SF1">
    <property type="entry name" value="HEAT-INDUCIBLE TRANSCRIPTION REPRESSOR HRCA"/>
    <property type="match status" value="1"/>
</dbReference>
<dbReference type="InterPro" id="IPR002571">
    <property type="entry name" value="HrcA"/>
</dbReference>
<keyword evidence="2 5" id="KW-0805">Transcription regulation</keyword>
<evidence type="ECO:0000313" key="8">
    <source>
        <dbReference type="Proteomes" id="UP000289411"/>
    </source>
</evidence>
<dbReference type="EMBL" id="QYBC01000001">
    <property type="protein sequence ID" value="RYB07907.1"/>
    <property type="molecule type" value="Genomic_DNA"/>
</dbReference>
<comment type="function">
    <text evidence="5">Negative regulator of class I heat shock genes (grpE-dnaK-dnaJ and groELS operons). Prevents heat-shock induction of these operons.</text>
</comment>
<dbReference type="Gene3D" id="3.30.450.40">
    <property type="match status" value="1"/>
</dbReference>
<dbReference type="Pfam" id="PF01628">
    <property type="entry name" value="HrcA"/>
    <property type="match status" value="1"/>
</dbReference>
<dbReference type="SUPFAM" id="SSF55781">
    <property type="entry name" value="GAF domain-like"/>
    <property type="match status" value="1"/>
</dbReference>
<comment type="similarity">
    <text evidence="5">Belongs to the HrcA family.</text>
</comment>
<keyword evidence="1 5" id="KW-0678">Repressor</keyword>
<name>A0A4Q2RKN3_9HYPH</name>
<proteinExistence type="inferred from homology"/>
<dbReference type="GO" id="GO:0003677">
    <property type="term" value="F:DNA binding"/>
    <property type="evidence" value="ECO:0007669"/>
    <property type="project" value="InterPro"/>
</dbReference>
<reference evidence="7 8" key="1">
    <citation type="submission" date="2018-09" db="EMBL/GenBank/DDBJ databases">
        <authorList>
            <person name="Grouzdev D.S."/>
            <person name="Krutkina M.S."/>
        </authorList>
    </citation>
    <scope>NUCLEOTIDE SEQUENCE [LARGE SCALE GENOMIC DNA]</scope>
    <source>
        <strain evidence="7 8">RmlP001</strain>
    </source>
</reference>
<organism evidence="7 8">
    <name type="scientific">Lichenibacterium ramalinae</name>
    <dbReference type="NCBI Taxonomy" id="2316527"/>
    <lineage>
        <taxon>Bacteria</taxon>
        <taxon>Pseudomonadati</taxon>
        <taxon>Pseudomonadota</taxon>
        <taxon>Alphaproteobacteria</taxon>
        <taxon>Hyphomicrobiales</taxon>
        <taxon>Lichenihabitantaceae</taxon>
        <taxon>Lichenibacterium</taxon>
    </lineage>
</organism>
<evidence type="ECO:0000256" key="3">
    <source>
        <dbReference type="ARBA" id="ARBA00023016"/>
    </source>
</evidence>
<evidence type="ECO:0000313" key="7">
    <source>
        <dbReference type="EMBL" id="RYB07907.1"/>
    </source>
</evidence>
<dbReference type="GO" id="GO:0045892">
    <property type="term" value="P:negative regulation of DNA-templated transcription"/>
    <property type="evidence" value="ECO:0007669"/>
    <property type="project" value="UniProtKB-UniRule"/>
</dbReference>
<dbReference type="Proteomes" id="UP000289411">
    <property type="component" value="Unassembled WGS sequence"/>
</dbReference>
<dbReference type="AlphaFoldDB" id="A0A4Q2RKN3"/>
<evidence type="ECO:0000256" key="5">
    <source>
        <dbReference type="HAMAP-Rule" id="MF_00081"/>
    </source>
</evidence>
<sequence length="362" mass="39120">MSPMIDASTAGVLAALNERSREIFRRIVDSYLQTGEPVGSRHLSRLLPMALSPASVRNVMQDLEELGLVFAPHTSAGRLPTQMGLRFFVDALLEIGDIGDTERRRIEADLRAASKDRTLENALVEATSLLSGLTRGAGVVVTSKDNARLKHIEFVRLEPERALAILVAEDGSVENRVVLTPPGLPASALVEAGNYLNARIRGRTLTEARAEIEGERAAAQGELDQLTARLVEAGLAGWAGLGGQRQLIVRGQANLLDDLTALDDLERIRLLFADLETKTDVIDLLNRAETGEGVRIFIGAENKLFSLSGSSMVAAPFRDGQQRIVGVLGIIGPTRLNYARVVPMVDYTAQVISRLVRGPYGA</sequence>
<evidence type="ECO:0000256" key="4">
    <source>
        <dbReference type="ARBA" id="ARBA00023163"/>
    </source>
</evidence>
<dbReference type="HAMAP" id="MF_00081">
    <property type="entry name" value="HrcA"/>
    <property type="match status" value="1"/>
</dbReference>
<feature type="domain" description="Heat-inducible transcription repressor HrcA C-terminal" evidence="6">
    <location>
        <begin position="121"/>
        <end position="342"/>
    </location>
</feature>
<evidence type="ECO:0000259" key="6">
    <source>
        <dbReference type="Pfam" id="PF01628"/>
    </source>
</evidence>
<dbReference type="InterPro" id="IPR036388">
    <property type="entry name" value="WH-like_DNA-bd_sf"/>
</dbReference>